<keyword evidence="5 16" id="KW-0597">Phosphoprotein</keyword>
<comment type="subcellular location">
    <subcellularLocation>
        <location evidence="2">Cell membrane</location>
        <topology evidence="2">Multi-pass membrane protein</topology>
    </subcellularLocation>
</comment>
<dbReference type="GO" id="GO:0005524">
    <property type="term" value="F:ATP binding"/>
    <property type="evidence" value="ECO:0007669"/>
    <property type="project" value="UniProtKB-KW"/>
</dbReference>
<keyword evidence="6" id="KW-0808">Transferase</keyword>
<dbReference type="InterPro" id="IPR008207">
    <property type="entry name" value="Sig_transdc_His_kin_Hpt_dom"/>
</dbReference>
<evidence type="ECO:0000256" key="4">
    <source>
        <dbReference type="ARBA" id="ARBA00022475"/>
    </source>
</evidence>
<dbReference type="CDD" id="cd17546">
    <property type="entry name" value="REC_hyHK_CKI1_RcsC-like"/>
    <property type="match status" value="1"/>
</dbReference>
<dbReference type="PROSITE" id="PS50113">
    <property type="entry name" value="PAC"/>
    <property type="match status" value="2"/>
</dbReference>
<dbReference type="InterPro" id="IPR011006">
    <property type="entry name" value="CheY-like_superfamily"/>
</dbReference>
<dbReference type="CDD" id="cd16922">
    <property type="entry name" value="HATPase_EvgS-ArcB-TorS-like"/>
    <property type="match status" value="1"/>
</dbReference>
<evidence type="ECO:0000256" key="11">
    <source>
        <dbReference type="ARBA" id="ARBA00022989"/>
    </source>
</evidence>
<feature type="domain" description="Response regulatory" evidence="19">
    <location>
        <begin position="701"/>
        <end position="816"/>
    </location>
</feature>
<dbReference type="InterPro" id="IPR035965">
    <property type="entry name" value="PAS-like_dom_sf"/>
</dbReference>
<dbReference type="SMART" id="SM00448">
    <property type="entry name" value="REC"/>
    <property type="match status" value="1"/>
</dbReference>
<gene>
    <name evidence="23" type="ORF">LX87_05262</name>
</gene>
<dbReference type="InterPro" id="IPR001610">
    <property type="entry name" value="PAC"/>
</dbReference>
<evidence type="ECO:0000259" key="20">
    <source>
        <dbReference type="PROSITE" id="PS50112"/>
    </source>
</evidence>
<keyword evidence="10" id="KW-0067">ATP-binding</keyword>
<evidence type="ECO:0000256" key="16">
    <source>
        <dbReference type="PROSITE-ProRule" id="PRU00169"/>
    </source>
</evidence>
<keyword evidence="14" id="KW-0131">Cell cycle</keyword>
<dbReference type="CDD" id="cd00082">
    <property type="entry name" value="HisKA"/>
    <property type="match status" value="1"/>
</dbReference>
<evidence type="ECO:0000256" key="12">
    <source>
        <dbReference type="ARBA" id="ARBA00023012"/>
    </source>
</evidence>
<dbReference type="FunFam" id="1.10.287.130:FF:000038">
    <property type="entry name" value="Sensory transduction histidine kinase"/>
    <property type="match status" value="1"/>
</dbReference>
<dbReference type="GO" id="GO:0005886">
    <property type="term" value="C:plasma membrane"/>
    <property type="evidence" value="ECO:0007669"/>
    <property type="project" value="UniProtKB-SubCell"/>
</dbReference>
<dbReference type="InterPro" id="IPR036890">
    <property type="entry name" value="HATPase_C_sf"/>
</dbReference>
<evidence type="ECO:0000259" key="18">
    <source>
        <dbReference type="PROSITE" id="PS50109"/>
    </source>
</evidence>
<keyword evidence="17" id="KW-0175">Coiled coil</keyword>
<reference evidence="23 24" key="1">
    <citation type="submission" date="2018-06" db="EMBL/GenBank/DDBJ databases">
        <title>Genomic Encyclopedia of Archaeal and Bacterial Type Strains, Phase II (KMG-II): from individual species to whole genera.</title>
        <authorList>
            <person name="Goeker M."/>
        </authorList>
    </citation>
    <scope>NUCLEOTIDE SEQUENCE [LARGE SCALE GENOMIC DNA]</scope>
    <source>
        <strain evidence="23 24">DSM 21851</strain>
    </source>
</reference>
<dbReference type="Pfam" id="PF00989">
    <property type="entry name" value="PAS"/>
    <property type="match status" value="1"/>
</dbReference>
<dbReference type="Pfam" id="PF08448">
    <property type="entry name" value="PAS_4"/>
    <property type="match status" value="1"/>
</dbReference>
<dbReference type="PROSITE" id="PS50112">
    <property type="entry name" value="PAS"/>
    <property type="match status" value="3"/>
</dbReference>
<feature type="coiled-coil region" evidence="17">
    <location>
        <begin position="4"/>
        <end position="45"/>
    </location>
</feature>
<dbReference type="SMART" id="SM00388">
    <property type="entry name" value="HisKA"/>
    <property type="match status" value="1"/>
</dbReference>
<keyword evidence="12" id="KW-0902">Two-component regulatory system</keyword>
<dbReference type="RefSeq" id="WP_111631258.1">
    <property type="nucleotide sequence ID" value="NZ_QLMC01000008.1"/>
</dbReference>
<dbReference type="InterPro" id="IPR036097">
    <property type="entry name" value="HisK_dim/P_sf"/>
</dbReference>
<dbReference type="CDD" id="cd00130">
    <property type="entry name" value="PAS"/>
    <property type="match status" value="3"/>
</dbReference>
<evidence type="ECO:0000256" key="9">
    <source>
        <dbReference type="ARBA" id="ARBA00022777"/>
    </source>
</evidence>
<dbReference type="SUPFAM" id="SSF47226">
    <property type="entry name" value="Histidine-containing phosphotransfer domain, HPT domain"/>
    <property type="match status" value="1"/>
</dbReference>
<feature type="domain" description="PAC" evidence="21">
    <location>
        <begin position="386"/>
        <end position="438"/>
    </location>
</feature>
<dbReference type="AlphaFoldDB" id="A0A327WKK2"/>
<dbReference type="SUPFAM" id="SSF52172">
    <property type="entry name" value="CheY-like"/>
    <property type="match status" value="1"/>
</dbReference>
<keyword evidence="8" id="KW-0547">Nucleotide-binding</keyword>
<dbReference type="InterPro" id="IPR003594">
    <property type="entry name" value="HATPase_dom"/>
</dbReference>
<name>A0A327WKK2_LARAB</name>
<dbReference type="SUPFAM" id="SSF47384">
    <property type="entry name" value="Homodimeric domain of signal transducing histidine kinase"/>
    <property type="match status" value="1"/>
</dbReference>
<feature type="modified residue" description="4-aspartylphosphate" evidence="16">
    <location>
        <position position="750"/>
    </location>
</feature>
<evidence type="ECO:0000259" key="21">
    <source>
        <dbReference type="PROSITE" id="PS50113"/>
    </source>
</evidence>
<keyword evidence="13" id="KW-0472">Membrane</keyword>
<comment type="caution">
    <text evidence="23">The sequence shown here is derived from an EMBL/GenBank/DDBJ whole genome shotgun (WGS) entry which is preliminary data.</text>
</comment>
<dbReference type="PROSITE" id="PS50110">
    <property type="entry name" value="RESPONSE_REGULATORY"/>
    <property type="match status" value="1"/>
</dbReference>
<dbReference type="EC" id="2.7.13.3" evidence="3"/>
<dbReference type="PROSITE" id="PS50894">
    <property type="entry name" value="HPT"/>
    <property type="match status" value="1"/>
</dbReference>
<evidence type="ECO:0000256" key="13">
    <source>
        <dbReference type="ARBA" id="ARBA00023136"/>
    </source>
</evidence>
<dbReference type="InterPro" id="IPR004358">
    <property type="entry name" value="Sig_transdc_His_kin-like_C"/>
</dbReference>
<dbReference type="Pfam" id="PF02518">
    <property type="entry name" value="HATPase_c"/>
    <property type="match status" value="1"/>
</dbReference>
<feature type="domain" description="PAC" evidence="21">
    <location>
        <begin position="132"/>
        <end position="183"/>
    </location>
</feature>
<dbReference type="Gene3D" id="1.20.120.160">
    <property type="entry name" value="HPT domain"/>
    <property type="match status" value="1"/>
</dbReference>
<dbReference type="InterPro" id="IPR013767">
    <property type="entry name" value="PAS_fold"/>
</dbReference>
<dbReference type="Pfam" id="PF01627">
    <property type="entry name" value="Hpt"/>
    <property type="match status" value="1"/>
</dbReference>
<dbReference type="NCBIfam" id="TIGR00229">
    <property type="entry name" value="sensory_box"/>
    <property type="match status" value="3"/>
</dbReference>
<feature type="domain" description="HPt" evidence="22">
    <location>
        <begin position="849"/>
        <end position="947"/>
    </location>
</feature>
<keyword evidence="24" id="KW-1185">Reference proteome</keyword>
<evidence type="ECO:0000256" key="5">
    <source>
        <dbReference type="ARBA" id="ARBA00022553"/>
    </source>
</evidence>
<feature type="domain" description="PAS" evidence="20">
    <location>
        <begin position="313"/>
        <end position="383"/>
    </location>
</feature>
<dbReference type="Gene3D" id="3.30.450.20">
    <property type="entry name" value="PAS domain"/>
    <property type="match status" value="3"/>
</dbReference>
<dbReference type="InterPro" id="IPR013656">
    <property type="entry name" value="PAS_4"/>
</dbReference>
<dbReference type="Gene3D" id="3.30.565.10">
    <property type="entry name" value="Histidine kinase-like ATPase, C-terminal domain"/>
    <property type="match status" value="1"/>
</dbReference>
<dbReference type="Proteomes" id="UP000248790">
    <property type="component" value="Unassembled WGS sequence"/>
</dbReference>
<evidence type="ECO:0000256" key="10">
    <source>
        <dbReference type="ARBA" id="ARBA00022840"/>
    </source>
</evidence>
<keyword evidence="7" id="KW-0812">Transmembrane</keyword>
<feature type="modified residue" description="Phosphohistidine" evidence="15">
    <location>
        <position position="888"/>
    </location>
</feature>
<dbReference type="SUPFAM" id="SSF55874">
    <property type="entry name" value="ATPase domain of HSP90 chaperone/DNA topoisomerase II/histidine kinase"/>
    <property type="match status" value="1"/>
</dbReference>
<keyword evidence="4" id="KW-1003">Cell membrane</keyword>
<dbReference type="InterPro" id="IPR000700">
    <property type="entry name" value="PAS-assoc_C"/>
</dbReference>
<evidence type="ECO:0000259" key="22">
    <source>
        <dbReference type="PROSITE" id="PS50894"/>
    </source>
</evidence>
<evidence type="ECO:0000256" key="14">
    <source>
        <dbReference type="ARBA" id="ARBA00023306"/>
    </source>
</evidence>
<evidence type="ECO:0000256" key="17">
    <source>
        <dbReference type="SAM" id="Coils"/>
    </source>
</evidence>
<evidence type="ECO:0000256" key="1">
    <source>
        <dbReference type="ARBA" id="ARBA00000085"/>
    </source>
</evidence>
<protein>
    <recommendedName>
        <fullName evidence="3">histidine kinase</fullName>
        <ecNumber evidence="3">2.7.13.3</ecNumber>
    </recommendedName>
</protein>
<evidence type="ECO:0000259" key="19">
    <source>
        <dbReference type="PROSITE" id="PS50110"/>
    </source>
</evidence>
<dbReference type="SMART" id="SM00086">
    <property type="entry name" value="PAC"/>
    <property type="match status" value="2"/>
</dbReference>
<feature type="domain" description="Histidine kinase" evidence="18">
    <location>
        <begin position="456"/>
        <end position="677"/>
    </location>
</feature>
<dbReference type="SMART" id="SM00387">
    <property type="entry name" value="HATPase_c"/>
    <property type="match status" value="1"/>
</dbReference>
<dbReference type="Pfam" id="PF00072">
    <property type="entry name" value="Response_reg"/>
    <property type="match status" value="1"/>
</dbReference>
<evidence type="ECO:0000256" key="15">
    <source>
        <dbReference type="PROSITE-ProRule" id="PRU00110"/>
    </source>
</evidence>
<dbReference type="EMBL" id="QLMC01000008">
    <property type="protein sequence ID" value="RAJ92293.1"/>
    <property type="molecule type" value="Genomic_DNA"/>
</dbReference>
<dbReference type="Gene3D" id="1.10.287.130">
    <property type="match status" value="1"/>
</dbReference>
<organism evidence="23 24">
    <name type="scientific">Larkinella arboricola</name>
    <dbReference type="NCBI Taxonomy" id="643671"/>
    <lineage>
        <taxon>Bacteria</taxon>
        <taxon>Pseudomonadati</taxon>
        <taxon>Bacteroidota</taxon>
        <taxon>Cytophagia</taxon>
        <taxon>Cytophagales</taxon>
        <taxon>Spirosomataceae</taxon>
        <taxon>Larkinella</taxon>
    </lineage>
</organism>
<feature type="domain" description="PAS" evidence="20">
    <location>
        <begin position="58"/>
        <end position="128"/>
    </location>
</feature>
<dbReference type="GO" id="GO:0000155">
    <property type="term" value="F:phosphorelay sensor kinase activity"/>
    <property type="evidence" value="ECO:0007669"/>
    <property type="project" value="InterPro"/>
</dbReference>
<dbReference type="PRINTS" id="PR00344">
    <property type="entry name" value="BCTRLSENSOR"/>
</dbReference>
<keyword evidence="11" id="KW-1133">Transmembrane helix</keyword>
<dbReference type="InterPro" id="IPR001789">
    <property type="entry name" value="Sig_transdc_resp-reg_receiver"/>
</dbReference>
<dbReference type="InterPro" id="IPR003661">
    <property type="entry name" value="HisK_dim/P_dom"/>
</dbReference>
<dbReference type="InterPro" id="IPR036641">
    <property type="entry name" value="HPT_dom_sf"/>
</dbReference>
<dbReference type="PANTHER" id="PTHR45339:SF1">
    <property type="entry name" value="HYBRID SIGNAL TRANSDUCTION HISTIDINE KINASE J"/>
    <property type="match status" value="1"/>
</dbReference>
<dbReference type="Pfam" id="PF00512">
    <property type="entry name" value="HisKA"/>
    <property type="match status" value="1"/>
</dbReference>
<dbReference type="InterPro" id="IPR005467">
    <property type="entry name" value="His_kinase_dom"/>
</dbReference>
<dbReference type="Gene3D" id="3.40.50.2300">
    <property type="match status" value="1"/>
</dbReference>
<comment type="catalytic activity">
    <reaction evidence="1">
        <text>ATP + protein L-histidine = ADP + protein N-phospho-L-histidine.</text>
        <dbReference type="EC" id="2.7.13.3"/>
    </reaction>
</comment>
<proteinExistence type="predicted"/>
<dbReference type="SUPFAM" id="SSF55785">
    <property type="entry name" value="PYP-like sensor domain (PAS domain)"/>
    <property type="match status" value="3"/>
</dbReference>
<sequence length="954" mass="107742">MPSIEQLEHQLSLEQKARQQAEAVLAEREQQLRDANEQLQILGETRAVYGNVREIPKSENLYRHVIESVQDIIFTTTLDGFFTFVNPVVESCLGYSEAEIIGLNFIHLIMPEWRARVADFYQNMLQTGESGMYTEFPVLTKDGRKLWIGQTVRVIEEGGQKLELVAVARDITARIVNEDRFRSTQARLTSLIKNLQTGVLVEDENRKVILVNQLYCDLFGIQLTPDELIGTDYSQWANPSDELFTGPALFTRQTDEAVHQKKTIINEVFELVDGRILKRNYIPIFLEGEYRGHLWQYTDITEKYRANEQIRKSEEKYRGIMDRMELGLLEVDNNQVIRRAYDRFCHMVGYTEEELIGQRADNLLIPNEFVTFQARQEKLRSEGGANSYEMQLKRKDGSRIWAIISGAPILDEAGNVVGSMGIHYDITERKQLEQELAQAKLIAEDARHTEKQFLANMSHEIRTPLNAILGFSNLLVSTGLSVEQKEYVDYVRTAGKNLLTIVNDILDISKIEAGMLPLESIPFSICSLADSIRTMLDASARDKGLSLRIKTDPDLPPVVLGDPTRLTQILLNLLSNAIKFTKHGGVTVSIEKTDVQGESARIRFAVEDTGIGMEKDVLPHIFERFRQASDFTTRYYGGTGLGLNIVKSLTEMQGGWITVASEAGKGSCFTLEIPYKIAPHQSVDDAVLLDGEAGPTDREVNILVVEDNVMNQKLALQVLKRLGYTAQVAENGQIALELLQKTDFDLVLMDIQMPVMDGYTTTRHVRATLKKQVPIIAMTAHALANEREQCLQSGMNDFIPKPFQIEELQRIIRKYLPGISTMTPNQKPNYTPPAPSFSVDPLLDAVGNDMDFAVEMMTLFLHQTPNEIQQLKQFMAEDDLMAIKRLIHTQKAIIQTFGLTEAARLITTTETLIADKKGMAEIAPLMDQYIQVLESEMPVIRSVMEAYLNGKIPD</sequence>
<evidence type="ECO:0000256" key="7">
    <source>
        <dbReference type="ARBA" id="ARBA00022692"/>
    </source>
</evidence>
<dbReference type="Pfam" id="PF13426">
    <property type="entry name" value="PAS_9"/>
    <property type="match status" value="1"/>
</dbReference>
<evidence type="ECO:0000313" key="23">
    <source>
        <dbReference type="EMBL" id="RAJ92293.1"/>
    </source>
</evidence>
<evidence type="ECO:0000256" key="8">
    <source>
        <dbReference type="ARBA" id="ARBA00022741"/>
    </source>
</evidence>
<dbReference type="PANTHER" id="PTHR45339">
    <property type="entry name" value="HYBRID SIGNAL TRANSDUCTION HISTIDINE KINASE J"/>
    <property type="match status" value="1"/>
</dbReference>
<accession>A0A327WKK2</accession>
<dbReference type="FunFam" id="3.30.565.10:FF:000010">
    <property type="entry name" value="Sensor histidine kinase RcsC"/>
    <property type="match status" value="1"/>
</dbReference>
<feature type="domain" description="PAS" evidence="20">
    <location>
        <begin position="184"/>
        <end position="222"/>
    </location>
</feature>
<evidence type="ECO:0000313" key="24">
    <source>
        <dbReference type="Proteomes" id="UP000248790"/>
    </source>
</evidence>
<evidence type="ECO:0000256" key="6">
    <source>
        <dbReference type="ARBA" id="ARBA00022679"/>
    </source>
</evidence>
<dbReference type="OrthoDB" id="9781208at2"/>
<dbReference type="GO" id="GO:0006355">
    <property type="term" value="P:regulation of DNA-templated transcription"/>
    <property type="evidence" value="ECO:0007669"/>
    <property type="project" value="InterPro"/>
</dbReference>
<dbReference type="PROSITE" id="PS50109">
    <property type="entry name" value="HIS_KIN"/>
    <property type="match status" value="1"/>
</dbReference>
<dbReference type="InterPro" id="IPR000014">
    <property type="entry name" value="PAS"/>
</dbReference>
<dbReference type="SMART" id="SM00091">
    <property type="entry name" value="PAS"/>
    <property type="match status" value="3"/>
</dbReference>
<evidence type="ECO:0000256" key="2">
    <source>
        <dbReference type="ARBA" id="ARBA00004651"/>
    </source>
</evidence>
<keyword evidence="9" id="KW-0418">Kinase</keyword>
<evidence type="ECO:0000256" key="3">
    <source>
        <dbReference type="ARBA" id="ARBA00012438"/>
    </source>
</evidence>